<dbReference type="EMBL" id="JBBNFP010000006">
    <property type="protein sequence ID" value="MEQ2486005.1"/>
    <property type="molecule type" value="Genomic_DNA"/>
</dbReference>
<sequence length="285" mass="30976">MDLSKKTTSTLESLPFYNLIGGPLNACIRAQAEAAQTTVNFIKEVGLEEEKDGVTEAIYVHFTFVQNGRKVTISVPLLTIVPIPYIAINSIDIKFKATVSGVETDSFSSNYSSEYNENYSRNYKSWNKRKTTSLQTSFSSKHDSKCTQDSSFSVESTIDVEVHAGQESMPAGMAKVLEMLGAAMDLVSPDGELSVNDTTFYVESGKKARVIAQYKTPKGLYDSQGIKCKGATGKPNAMDKTMEFELEAKSEPYEISCGDVQKVLVKVTEVAVPTAKATSSSATTA</sequence>
<keyword evidence="2" id="KW-1185">Reference proteome</keyword>
<gene>
    <name evidence="1" type="ORF">AAAT34_02925</name>
</gene>
<evidence type="ECO:0000313" key="2">
    <source>
        <dbReference type="Proteomes" id="UP001487296"/>
    </source>
</evidence>
<dbReference type="Pfam" id="PF11655">
    <property type="entry name" value="DUF2589"/>
    <property type="match status" value="1"/>
</dbReference>
<proteinExistence type="predicted"/>
<reference evidence="1 2" key="1">
    <citation type="submission" date="2024-04" db="EMBL/GenBank/DDBJ databases">
        <title>Human intestinal bacterial collection.</title>
        <authorList>
            <person name="Pauvert C."/>
            <person name="Hitch T.C.A."/>
            <person name="Clavel T."/>
        </authorList>
    </citation>
    <scope>NUCLEOTIDE SEQUENCE [LARGE SCALE GENOMIC DNA]</scope>
    <source>
        <strain evidence="1 2">CLA-AA-H145</strain>
    </source>
</reference>
<evidence type="ECO:0000313" key="1">
    <source>
        <dbReference type="EMBL" id="MEQ2486005.1"/>
    </source>
</evidence>
<name>A0ABV1FNM1_9BACT</name>
<organism evidence="1 2">
    <name type="scientific">Hallella faecis</name>
    <dbReference type="NCBI Taxonomy" id="2841596"/>
    <lineage>
        <taxon>Bacteria</taxon>
        <taxon>Pseudomonadati</taxon>
        <taxon>Bacteroidota</taxon>
        <taxon>Bacteroidia</taxon>
        <taxon>Bacteroidales</taxon>
        <taxon>Prevotellaceae</taxon>
        <taxon>Hallella</taxon>
    </lineage>
</organism>
<dbReference type="RefSeq" id="WP_215759012.1">
    <property type="nucleotide sequence ID" value="NZ_JAHKBE010000005.1"/>
</dbReference>
<dbReference type="InterPro" id="IPR024510">
    <property type="entry name" value="DUF2589"/>
</dbReference>
<accession>A0ABV1FNM1</accession>
<protein>
    <submittedName>
        <fullName evidence="1">DUF2589 domain-containing protein</fullName>
    </submittedName>
</protein>
<comment type="caution">
    <text evidence="1">The sequence shown here is derived from an EMBL/GenBank/DDBJ whole genome shotgun (WGS) entry which is preliminary data.</text>
</comment>
<dbReference type="Proteomes" id="UP001487296">
    <property type="component" value="Unassembled WGS sequence"/>
</dbReference>